<dbReference type="PANTHER" id="PTHR45953">
    <property type="entry name" value="IDURONATE 2-SULFATASE"/>
    <property type="match status" value="1"/>
</dbReference>
<dbReference type="SUPFAM" id="SSF53649">
    <property type="entry name" value="Alkaline phosphatase-like"/>
    <property type="match status" value="1"/>
</dbReference>
<dbReference type="EMBL" id="CP073347">
    <property type="protein sequence ID" value="UTW10090.1"/>
    <property type="molecule type" value="Genomic_DNA"/>
</dbReference>
<dbReference type="InterPro" id="IPR000917">
    <property type="entry name" value="Sulfatase_N"/>
</dbReference>
<accession>A0ABY5HCT7</accession>
<dbReference type="NCBIfam" id="TIGR03417">
    <property type="entry name" value="chol_sulfatase"/>
    <property type="match status" value="1"/>
</dbReference>
<dbReference type="PROSITE" id="PS00149">
    <property type="entry name" value="SULFATASE_2"/>
    <property type="match status" value="1"/>
</dbReference>
<evidence type="ECO:0000259" key="5">
    <source>
        <dbReference type="Pfam" id="PF12411"/>
    </source>
</evidence>
<dbReference type="InterPro" id="IPR024607">
    <property type="entry name" value="Sulfatase_CS"/>
</dbReference>
<organism evidence="6 7">
    <name type="scientific">Marinobacterium rhizophilum</name>
    <dbReference type="NCBI Taxonomy" id="420402"/>
    <lineage>
        <taxon>Bacteria</taxon>
        <taxon>Pseudomonadati</taxon>
        <taxon>Pseudomonadota</taxon>
        <taxon>Gammaproteobacteria</taxon>
        <taxon>Oceanospirillales</taxon>
        <taxon>Oceanospirillaceae</taxon>
        <taxon>Marinobacterium</taxon>
    </lineage>
</organism>
<evidence type="ECO:0000256" key="2">
    <source>
        <dbReference type="ARBA" id="ARBA00022723"/>
    </source>
</evidence>
<dbReference type="RefSeq" id="WP_255852098.1">
    <property type="nucleotide sequence ID" value="NZ_CP073347.1"/>
</dbReference>
<evidence type="ECO:0000256" key="1">
    <source>
        <dbReference type="ARBA" id="ARBA00008779"/>
    </source>
</evidence>
<sequence length="506" mass="56941">MTTQPNIVFIMADQVAAPALPIYGHRVVKTPNISALAEESTVFNRAYCNFPLCAPARYAMLAGQLCSKIGAYDNAAEFKSSIPTFVHGLRGAGYQTSLVGKMHFVGADQLHGYEERLTTEIYPADFSWIPDWQQQDTKLAFQDMSNVISAAPAARTMQLDFDELVAYKANQKIYDLARSKDTRPFFLTVSFTHPHDPYTPTPEFWDLYDDNEIDAPGAPFVPLEERDRHSQDLYFHYGMDRRLPTEQETLRARHGYYASISYIDHKVGQLIDTLKKTGQWDNTVLIFTSDHGDMMGERGMWYKKSFYEWSLRVPLLIRTPSSSQPARVSNSVSHLDLFPTLMEMAGAGDCSGLTLDGTSLVPYLENSEPQSAPLPRAEYLAEGTDRPQVALVRDPYKLVLGAGAPPLLFNLDEDPLEQRNLAMCADHADCLQSLLDVAAPQWDLESLRQDIIQDQNARRLIHGALKQGEQQSWDYEPRQDASKQFVRGGDWCADAESNAYLACDRT</sequence>
<evidence type="ECO:0000313" key="6">
    <source>
        <dbReference type="EMBL" id="UTW10090.1"/>
    </source>
</evidence>
<evidence type="ECO:0000313" key="7">
    <source>
        <dbReference type="Proteomes" id="UP001058461"/>
    </source>
</evidence>
<keyword evidence="7" id="KW-1185">Reference proteome</keyword>
<gene>
    <name evidence="6" type="primary">betC</name>
    <name evidence="6" type="ORF">KDW95_12265</name>
</gene>
<dbReference type="Proteomes" id="UP001058461">
    <property type="component" value="Chromosome"/>
</dbReference>
<feature type="domain" description="Choline sulfatase enzyme C-terminal" evidence="5">
    <location>
        <begin position="449"/>
        <end position="488"/>
    </location>
</feature>
<comment type="similarity">
    <text evidence="1">Belongs to the sulfatase family.</text>
</comment>
<dbReference type="PROSITE" id="PS00523">
    <property type="entry name" value="SULFATASE_1"/>
    <property type="match status" value="1"/>
</dbReference>
<keyword evidence="2" id="KW-0479">Metal-binding</keyword>
<name>A0ABY5HCT7_9GAMM</name>
<reference evidence="6" key="1">
    <citation type="submission" date="2021-04" db="EMBL/GenBank/DDBJ databases">
        <title>Oceanospirillales bacteria with DddD are important DMSP degraders in coastal seawater.</title>
        <authorList>
            <person name="Liu J."/>
        </authorList>
    </citation>
    <scope>NUCLEOTIDE SEQUENCE</scope>
    <source>
        <strain evidence="6">D13-1</strain>
    </source>
</reference>
<dbReference type="Gene3D" id="3.40.720.10">
    <property type="entry name" value="Alkaline Phosphatase, subunit A"/>
    <property type="match status" value="1"/>
</dbReference>
<dbReference type="Pfam" id="PF12411">
    <property type="entry name" value="Choline_sulf_C"/>
    <property type="match status" value="1"/>
</dbReference>
<dbReference type="InterPro" id="IPR017785">
    <property type="entry name" value="Choline-sulfatase"/>
</dbReference>
<dbReference type="GO" id="GO:0047753">
    <property type="term" value="F:choline-sulfatase activity"/>
    <property type="evidence" value="ECO:0007669"/>
    <property type="project" value="UniProtKB-EC"/>
</dbReference>
<dbReference type="InterPro" id="IPR025863">
    <property type="entry name" value="Choline_sulf_C_dom"/>
</dbReference>
<dbReference type="PANTHER" id="PTHR45953:SF1">
    <property type="entry name" value="IDURONATE 2-SULFATASE"/>
    <property type="match status" value="1"/>
</dbReference>
<keyword evidence="3 6" id="KW-0378">Hydrolase</keyword>
<proteinExistence type="inferred from homology"/>
<evidence type="ECO:0000259" key="4">
    <source>
        <dbReference type="Pfam" id="PF00884"/>
    </source>
</evidence>
<feature type="domain" description="Sulfatase N-terminal" evidence="4">
    <location>
        <begin position="5"/>
        <end position="347"/>
    </location>
</feature>
<dbReference type="CDD" id="cd16032">
    <property type="entry name" value="choline-sulfatase"/>
    <property type="match status" value="1"/>
</dbReference>
<evidence type="ECO:0000256" key="3">
    <source>
        <dbReference type="ARBA" id="ARBA00022801"/>
    </source>
</evidence>
<dbReference type="EC" id="3.1.6.6" evidence="6"/>
<dbReference type="Pfam" id="PF00884">
    <property type="entry name" value="Sulfatase"/>
    <property type="match status" value="1"/>
</dbReference>
<protein>
    <submittedName>
        <fullName evidence="6">Choline-sulfatase</fullName>
        <ecNumber evidence="6">3.1.6.6</ecNumber>
    </submittedName>
</protein>
<dbReference type="InterPro" id="IPR017850">
    <property type="entry name" value="Alkaline_phosphatase_core_sf"/>
</dbReference>